<evidence type="ECO:0000259" key="2">
    <source>
        <dbReference type="Pfam" id="PF00171"/>
    </source>
</evidence>
<dbReference type="InterPro" id="IPR016162">
    <property type="entry name" value="Ald_DH_N"/>
</dbReference>
<keyword evidence="1" id="KW-0560">Oxidoreductase</keyword>
<protein>
    <submittedName>
        <fullName evidence="3">NADP-dependent aldehyde dehydrogenase</fullName>
    </submittedName>
</protein>
<dbReference type="PANTHER" id="PTHR43353:SF3">
    <property type="entry name" value="ALDEHYDE DEHYDROGENASE-RELATED"/>
    <property type="match status" value="1"/>
</dbReference>
<reference evidence="3 4" key="1">
    <citation type="submission" date="2016-11" db="EMBL/GenBank/DDBJ databases">
        <authorList>
            <person name="Jaros S."/>
            <person name="Januszkiewicz K."/>
            <person name="Wedrychowicz H."/>
        </authorList>
    </citation>
    <scope>NUCLEOTIDE SEQUENCE [LARGE SCALE GENOMIC DNA]</scope>
    <source>
        <strain evidence="3 4">DSM 24574</strain>
    </source>
</reference>
<dbReference type="AlphaFoldDB" id="A0A1M5M231"/>
<sequence>MKMNGEHVDQIMLQAAQAFDQYSIIDGKRRAVFLHAIADGIQAGTETIAKLAQEESNLPEARIKGEVGRTTGQLRAFADLIAAGHWVQATIDLGDASRKPLPKPDLRKMVVPVGPIVVFGASNFPLAFSTAGGDTASALAAGCSVVVKSHPAHPRTSAKVAEVIKMAITESGMPPFVFQHIEDSSIEVGQHLVRHPLTKGVAFTGSRQGGMALSELAAQRPEPIPVFAEMSSVNPIVLLPESIRTNHELPKLLAASVLQGVGQFCTNPGLILALKGEGLDKLLDELAVEIRNSVPGKMLHRGIAKIYSTLKMMAIEQPGVSVLAAAAEADDDAFGSATIAIVSASDFIANIHLSEEVFGPFSLVVTCENVNELFDVVKVLPGQLTGSFFGTSDEITEYDALARELQKRCGRMIFNGVPTGVEVCKAMHHGGPFPATTDARFTSVGTDAIYRFARPFSFQNAPESWLPPELQNENPLQILRCVDNEWTFSEVMVVN</sequence>
<accession>A0A1M5M231</accession>
<dbReference type="OrthoDB" id="9770537at2"/>
<evidence type="ECO:0000313" key="4">
    <source>
        <dbReference type="Proteomes" id="UP000184212"/>
    </source>
</evidence>
<dbReference type="InterPro" id="IPR015590">
    <property type="entry name" value="Aldehyde_DH_dom"/>
</dbReference>
<dbReference type="InterPro" id="IPR016161">
    <property type="entry name" value="Ald_DH/histidinol_DH"/>
</dbReference>
<dbReference type="InterPro" id="IPR050740">
    <property type="entry name" value="Aldehyde_DH_Superfamily"/>
</dbReference>
<organism evidence="3 4">
    <name type="scientific">Chryseolinea serpens</name>
    <dbReference type="NCBI Taxonomy" id="947013"/>
    <lineage>
        <taxon>Bacteria</taxon>
        <taxon>Pseudomonadati</taxon>
        <taxon>Bacteroidota</taxon>
        <taxon>Cytophagia</taxon>
        <taxon>Cytophagales</taxon>
        <taxon>Fulvivirgaceae</taxon>
        <taxon>Chryseolinea</taxon>
    </lineage>
</organism>
<dbReference type="Gene3D" id="3.40.605.10">
    <property type="entry name" value="Aldehyde Dehydrogenase, Chain A, domain 1"/>
    <property type="match status" value="2"/>
</dbReference>
<dbReference type="InterPro" id="IPR044151">
    <property type="entry name" value="ALDH_KGSADH"/>
</dbReference>
<dbReference type="SUPFAM" id="SSF53720">
    <property type="entry name" value="ALDH-like"/>
    <property type="match status" value="1"/>
</dbReference>
<dbReference type="RefSeq" id="WP_073132438.1">
    <property type="nucleotide sequence ID" value="NZ_FQWQ01000001.1"/>
</dbReference>
<dbReference type="PANTHER" id="PTHR43353">
    <property type="entry name" value="SUCCINATE-SEMIALDEHYDE DEHYDROGENASE, MITOCHONDRIAL"/>
    <property type="match status" value="1"/>
</dbReference>
<dbReference type="Proteomes" id="UP000184212">
    <property type="component" value="Unassembled WGS sequence"/>
</dbReference>
<evidence type="ECO:0000313" key="3">
    <source>
        <dbReference type="EMBL" id="SHG71270.1"/>
    </source>
</evidence>
<name>A0A1M5M231_9BACT</name>
<keyword evidence="4" id="KW-1185">Reference proteome</keyword>
<dbReference type="CDD" id="cd07129">
    <property type="entry name" value="ALDH_KGSADH"/>
    <property type="match status" value="1"/>
</dbReference>
<evidence type="ECO:0000256" key="1">
    <source>
        <dbReference type="ARBA" id="ARBA00023002"/>
    </source>
</evidence>
<dbReference type="EMBL" id="FQWQ01000001">
    <property type="protein sequence ID" value="SHG71270.1"/>
    <property type="molecule type" value="Genomic_DNA"/>
</dbReference>
<proteinExistence type="predicted"/>
<feature type="domain" description="Aldehyde dehydrogenase" evidence="2">
    <location>
        <begin position="3"/>
        <end position="430"/>
    </location>
</feature>
<dbReference type="STRING" id="947013.SAMN04488109_1518"/>
<gene>
    <name evidence="3" type="ORF">SAMN04488109_1518</name>
</gene>
<dbReference type="GO" id="GO:0016620">
    <property type="term" value="F:oxidoreductase activity, acting on the aldehyde or oxo group of donors, NAD or NADP as acceptor"/>
    <property type="evidence" value="ECO:0007669"/>
    <property type="project" value="InterPro"/>
</dbReference>
<dbReference type="Pfam" id="PF00171">
    <property type="entry name" value="Aldedh"/>
    <property type="match status" value="1"/>
</dbReference>